<evidence type="ECO:0000256" key="12">
    <source>
        <dbReference type="ARBA" id="ARBA00023157"/>
    </source>
</evidence>
<dbReference type="FunFam" id="2.60.40.10:FF:000817">
    <property type="entry name" value="Vascular cell adhesion molecule 1"/>
    <property type="match status" value="1"/>
</dbReference>
<proteinExistence type="predicted"/>
<evidence type="ECO:0000256" key="6">
    <source>
        <dbReference type="ARBA" id="ARBA00022729"/>
    </source>
</evidence>
<dbReference type="FunFam" id="2.60.40.10:FF:000625">
    <property type="entry name" value="Vascular cell adhesion molecule 1"/>
    <property type="match status" value="1"/>
</dbReference>
<keyword evidence="11 17" id="KW-0472">Membrane</keyword>
<feature type="domain" description="Ig-like" evidence="19">
    <location>
        <begin position="223"/>
        <end position="309"/>
    </location>
</feature>
<evidence type="ECO:0000256" key="8">
    <source>
        <dbReference type="ARBA" id="ARBA00022843"/>
    </source>
</evidence>
<keyword evidence="12" id="KW-1015">Disulfide bond</keyword>
<dbReference type="Ensembl" id="ENSNVIT00000035735.1">
    <property type="protein sequence ID" value="ENSNVIP00000030859.1"/>
    <property type="gene ID" value="ENSNVIG00000023753.1"/>
</dbReference>
<dbReference type="Pfam" id="PF13927">
    <property type="entry name" value="Ig_3"/>
    <property type="match status" value="3"/>
</dbReference>
<reference evidence="20" key="2">
    <citation type="submission" date="2025-09" db="UniProtKB">
        <authorList>
            <consortium name="Ensembl"/>
        </authorList>
    </citation>
    <scope>IDENTIFICATION</scope>
</reference>
<evidence type="ECO:0000256" key="3">
    <source>
        <dbReference type="ARBA" id="ARBA00022475"/>
    </source>
</evidence>
<keyword evidence="3" id="KW-1003">Cell membrane</keyword>
<keyword evidence="5 17" id="KW-0812">Transmembrane</keyword>
<keyword evidence="9" id="KW-0130">Cell adhesion</keyword>
<dbReference type="GO" id="GO:0005576">
    <property type="term" value="C:extracellular region"/>
    <property type="evidence" value="ECO:0007669"/>
    <property type="project" value="UniProtKB-SubCell"/>
</dbReference>
<evidence type="ECO:0000256" key="9">
    <source>
        <dbReference type="ARBA" id="ARBA00022889"/>
    </source>
</evidence>
<dbReference type="CDD" id="cd00096">
    <property type="entry name" value="Ig"/>
    <property type="match status" value="2"/>
</dbReference>
<feature type="signal peptide" evidence="18">
    <location>
        <begin position="1"/>
        <end position="24"/>
    </location>
</feature>
<feature type="domain" description="Ig-like" evidence="19">
    <location>
        <begin position="2"/>
        <end position="105"/>
    </location>
</feature>
<keyword evidence="8" id="KW-0832">Ubl conjugation</keyword>
<dbReference type="FunFam" id="2.60.40.10:FF:000782">
    <property type="entry name" value="Vascular cell adhesion molecule 1"/>
    <property type="match status" value="2"/>
</dbReference>
<dbReference type="InterPro" id="IPR013783">
    <property type="entry name" value="Ig-like_fold"/>
</dbReference>
<evidence type="ECO:0000256" key="11">
    <source>
        <dbReference type="ARBA" id="ARBA00023136"/>
    </source>
</evidence>
<dbReference type="GeneTree" id="ENSGT00940000156511"/>
<dbReference type="FunFam" id="2.60.40.10:FF:000671">
    <property type="entry name" value="Vascular cell adhesion molecule 1"/>
    <property type="match status" value="2"/>
</dbReference>
<keyword evidence="13" id="KW-0325">Glycoprotein</keyword>
<evidence type="ECO:0000256" key="17">
    <source>
        <dbReference type="SAM" id="Phobius"/>
    </source>
</evidence>
<dbReference type="InterPro" id="IPR003598">
    <property type="entry name" value="Ig_sub2"/>
</dbReference>
<dbReference type="Pfam" id="PF05790">
    <property type="entry name" value="C2-set"/>
    <property type="match status" value="2"/>
</dbReference>
<dbReference type="SMART" id="SM00409">
    <property type="entry name" value="IG"/>
    <property type="match status" value="4"/>
</dbReference>
<evidence type="ECO:0000259" key="19">
    <source>
        <dbReference type="PROSITE" id="PS50835"/>
    </source>
</evidence>
<dbReference type="PROSITE" id="PS50835">
    <property type="entry name" value="IG_LIKE"/>
    <property type="match status" value="4"/>
</dbReference>
<feature type="domain" description="Ig-like" evidence="19">
    <location>
        <begin position="508"/>
        <end position="592"/>
    </location>
</feature>
<evidence type="ECO:0000256" key="10">
    <source>
        <dbReference type="ARBA" id="ARBA00022989"/>
    </source>
</evidence>
<evidence type="ECO:0000313" key="20">
    <source>
        <dbReference type="Ensembl" id="ENSNVIP00000030859.1"/>
    </source>
</evidence>
<comment type="function">
    <text evidence="15">Cell adhesion glycoprotein predominantly expressed on the surface of endothelial cells that plays an important role in immune surveillance and inflammation. Acts as a major regulator of leukocyte adhesion to the endothelium through interaction with different types of integrins. During inflammatory responses, binds ligands on the surface of activated endothelial cells to initiate the activation of calcium channels and the plasma membrane-associated small GTPase RAC1 leading to leukocyte transendothelial migration. Also serves as a quality-control checkpoint for entry into bone marrow by providing a 'don't-eat-me' stamping in the context of major histocompatibility complex (MHC) class-I presentation.</text>
</comment>
<dbReference type="Proteomes" id="UP000694425">
    <property type="component" value="Unplaced"/>
</dbReference>
<evidence type="ECO:0000256" key="2">
    <source>
        <dbReference type="ARBA" id="ARBA00004613"/>
    </source>
</evidence>
<feature type="domain" description="Ig-like" evidence="19">
    <location>
        <begin position="419"/>
        <end position="503"/>
    </location>
</feature>
<dbReference type="InterPro" id="IPR003599">
    <property type="entry name" value="Ig_sub"/>
</dbReference>
<dbReference type="PANTHER" id="PTHR13771:SF14">
    <property type="entry name" value="VASCULAR CELL ADHESION PROTEIN 1"/>
    <property type="match status" value="1"/>
</dbReference>
<dbReference type="PRINTS" id="PR01474">
    <property type="entry name" value="VCAM1"/>
</dbReference>
<dbReference type="InterPro" id="IPR036179">
    <property type="entry name" value="Ig-like_dom_sf"/>
</dbReference>
<evidence type="ECO:0000256" key="16">
    <source>
        <dbReference type="ARBA" id="ARBA00071085"/>
    </source>
</evidence>
<dbReference type="SUPFAM" id="SSF48726">
    <property type="entry name" value="Immunoglobulin"/>
    <property type="match status" value="6"/>
</dbReference>
<evidence type="ECO:0000256" key="14">
    <source>
        <dbReference type="ARBA" id="ARBA00023319"/>
    </source>
</evidence>
<dbReference type="AlphaFoldDB" id="A0A8C7CC68"/>
<name>A0A8C7CC68_NEOVI</name>
<dbReference type="InterPro" id="IPR007110">
    <property type="entry name" value="Ig-like_dom"/>
</dbReference>
<dbReference type="InterPro" id="IPR013098">
    <property type="entry name" value="Ig_I-set"/>
</dbReference>
<dbReference type="GO" id="GO:0005178">
    <property type="term" value="F:integrin binding"/>
    <property type="evidence" value="ECO:0007669"/>
    <property type="project" value="InterPro"/>
</dbReference>
<evidence type="ECO:0000256" key="5">
    <source>
        <dbReference type="ARBA" id="ARBA00022692"/>
    </source>
</evidence>
<keyword evidence="4" id="KW-0964">Secreted</keyword>
<keyword evidence="6 18" id="KW-0732">Signal</keyword>
<dbReference type="GO" id="GO:0005886">
    <property type="term" value="C:plasma membrane"/>
    <property type="evidence" value="ECO:0007669"/>
    <property type="project" value="UniProtKB-SubCell"/>
</dbReference>
<comment type="subcellular location">
    <subcellularLocation>
        <location evidence="1">Cell membrane</location>
        <topology evidence="1">Single-pass type I membrane protein</topology>
    </subcellularLocation>
    <subcellularLocation>
        <location evidence="2">Secreted</location>
    </subcellularLocation>
</comment>
<feature type="chain" id="PRO_5034382690" description="Vascular cell adhesion protein 1" evidence="18">
    <location>
        <begin position="25"/>
        <end position="647"/>
    </location>
</feature>
<dbReference type="InterPro" id="IPR008424">
    <property type="entry name" value="Ig_C2-set"/>
</dbReference>
<feature type="transmembrane region" description="Helical" evidence="17">
    <location>
        <begin position="608"/>
        <end position="628"/>
    </location>
</feature>
<dbReference type="PRINTS" id="PR01472">
    <property type="entry name" value="ICAMVCAM1"/>
</dbReference>
<organism evidence="20 21">
    <name type="scientific">Neovison vison</name>
    <name type="common">American mink</name>
    <name type="synonym">Mustela vison</name>
    <dbReference type="NCBI Taxonomy" id="452646"/>
    <lineage>
        <taxon>Eukaryota</taxon>
        <taxon>Metazoa</taxon>
        <taxon>Chordata</taxon>
        <taxon>Craniata</taxon>
        <taxon>Vertebrata</taxon>
        <taxon>Euteleostomi</taxon>
        <taxon>Mammalia</taxon>
        <taxon>Eutheria</taxon>
        <taxon>Laurasiatheria</taxon>
        <taxon>Carnivora</taxon>
        <taxon>Caniformia</taxon>
        <taxon>Musteloidea</taxon>
        <taxon>Mustelidae</taxon>
        <taxon>Mustelinae</taxon>
        <taxon>Neogale</taxon>
    </lineage>
</organism>
<keyword evidence="21" id="KW-1185">Reference proteome</keyword>
<reference evidence="20" key="1">
    <citation type="submission" date="2025-08" db="UniProtKB">
        <authorList>
            <consortium name="Ensembl"/>
        </authorList>
    </citation>
    <scope>IDENTIFICATION</scope>
</reference>
<dbReference type="GO" id="GO:0098609">
    <property type="term" value="P:cell-cell adhesion"/>
    <property type="evidence" value="ECO:0007669"/>
    <property type="project" value="InterPro"/>
</dbReference>
<evidence type="ECO:0000256" key="18">
    <source>
        <dbReference type="SAM" id="SignalP"/>
    </source>
</evidence>
<keyword evidence="14" id="KW-0393">Immunoglobulin domain</keyword>
<keyword evidence="7" id="KW-0677">Repeat</keyword>
<dbReference type="InterPro" id="IPR003987">
    <property type="entry name" value="ICAM_VCAM_N"/>
</dbReference>
<accession>A0A8C7CC68</accession>
<evidence type="ECO:0000256" key="15">
    <source>
        <dbReference type="ARBA" id="ARBA00053967"/>
    </source>
</evidence>
<keyword evidence="10 17" id="KW-1133">Transmembrane helix</keyword>
<dbReference type="Pfam" id="PF07679">
    <property type="entry name" value="I-set"/>
    <property type="match status" value="1"/>
</dbReference>
<dbReference type="InterPro" id="IPR047012">
    <property type="entry name" value="ICAM_VCAM"/>
</dbReference>
<evidence type="ECO:0000256" key="4">
    <source>
        <dbReference type="ARBA" id="ARBA00022525"/>
    </source>
</evidence>
<dbReference type="Gene3D" id="2.60.40.10">
    <property type="entry name" value="Immunoglobulins"/>
    <property type="match status" value="6"/>
</dbReference>
<protein>
    <recommendedName>
        <fullName evidence="16">Vascular cell adhesion protein 1</fullName>
    </recommendedName>
</protein>
<evidence type="ECO:0000313" key="21">
    <source>
        <dbReference type="Proteomes" id="UP000694425"/>
    </source>
</evidence>
<evidence type="ECO:0000256" key="7">
    <source>
        <dbReference type="ARBA" id="ARBA00022737"/>
    </source>
</evidence>
<evidence type="ECO:0000256" key="13">
    <source>
        <dbReference type="ARBA" id="ARBA00023180"/>
    </source>
</evidence>
<dbReference type="InterPro" id="IPR003989">
    <property type="entry name" value="VCAM-1"/>
</dbReference>
<dbReference type="PANTHER" id="PTHR13771">
    <property type="entry name" value="INTERCELLULAR ADHESION MOLECULE"/>
    <property type="match status" value="1"/>
</dbReference>
<sequence>MPRKMVVIFGASNVLWMVFTVSQAFKMEIFPEHRVIAQIGDVISLTCRTTGCEPPSFSWRTQIDSPLNGKVKNEGNNSTLTMDPVSFNNEHAYVCTATCGSKKLEKGIQVEIYSFPKDPEIHLSGPLELGKPVTVTCMVPDVYPFDRLEVNLMKDNKLLKNKEFLEPMERKSLETKSLAVTFIPTNEDIGKALVCQAKLNIDEFDFEPKERETTKKLQVYISPKNTVISVSPSTKLQEGGSVTMTCSSEGLPAPQIFWSKKLDNGNVQLLSGNATLTLIAMRIEDSGIYVCEGVNQVGKDGKEVELIVQAFPRDPEIEMSGLLVSGNPVTVSCEVPNVYPSDRLEIELFKGESVIESKTFLEDMDRKSLETKSLDMTFIPTTEDTGKVLVCLAQLRVGEMEFEPKQRQSTQMLHVNVAPRDTTILVSPSSILEEGSSVNMTCSSNGLPAPKILWSRQLNNGDLQPLSENSTLTLTSTKMDDSGIYVCEGINQAGISRKEVELIIQVAPKDIQLIAFPSESVKEGDTVIISCTCGNVPKTWIILKKKAETGDTVLKSRDGAYTIHKVQLEDAGVYECESKNEVGLQLRSLTLDVKGRENNKDYFSPELLVLYCASSLIIPAIGMIIYFARRANMKGSYSLVEAQKSKV</sequence>
<dbReference type="SMART" id="SM00408">
    <property type="entry name" value="IGc2"/>
    <property type="match status" value="4"/>
</dbReference>
<evidence type="ECO:0000256" key="1">
    <source>
        <dbReference type="ARBA" id="ARBA00004251"/>
    </source>
</evidence>